<evidence type="ECO:0000313" key="1">
    <source>
        <dbReference type="EMBL" id="EGI63028.1"/>
    </source>
</evidence>
<keyword evidence="2" id="KW-1185">Reference proteome</keyword>
<evidence type="ECO:0000313" key="2">
    <source>
        <dbReference type="Proteomes" id="UP000007755"/>
    </source>
</evidence>
<accession>F4WS05</accession>
<sequence>MSNLQDLIKIRYEYLVEEYLMVDNEPQVKLRKQVRLRNEMGVQIIPSQIVADRQREKQVDIWEESDFFLVELFSLRLYEPEPEPED</sequence>
<gene>
    <name evidence="1" type="ORF">G5I_08612</name>
</gene>
<dbReference type="EMBL" id="GL888294">
    <property type="protein sequence ID" value="EGI63028.1"/>
    <property type="molecule type" value="Genomic_DNA"/>
</dbReference>
<dbReference type="AlphaFoldDB" id="F4WS05"/>
<dbReference type="InParanoid" id="F4WS05"/>
<dbReference type="Proteomes" id="UP000007755">
    <property type="component" value="Unassembled WGS sequence"/>
</dbReference>
<protein>
    <submittedName>
        <fullName evidence="1">Uncharacterized protein</fullName>
    </submittedName>
</protein>
<organism evidence="2">
    <name type="scientific">Acromyrmex echinatior</name>
    <name type="common">Panamanian leafcutter ant</name>
    <name type="synonym">Acromyrmex octospinosus echinatior</name>
    <dbReference type="NCBI Taxonomy" id="103372"/>
    <lineage>
        <taxon>Eukaryota</taxon>
        <taxon>Metazoa</taxon>
        <taxon>Ecdysozoa</taxon>
        <taxon>Arthropoda</taxon>
        <taxon>Hexapoda</taxon>
        <taxon>Insecta</taxon>
        <taxon>Pterygota</taxon>
        <taxon>Neoptera</taxon>
        <taxon>Endopterygota</taxon>
        <taxon>Hymenoptera</taxon>
        <taxon>Apocrita</taxon>
        <taxon>Aculeata</taxon>
        <taxon>Formicoidea</taxon>
        <taxon>Formicidae</taxon>
        <taxon>Myrmicinae</taxon>
        <taxon>Acromyrmex</taxon>
    </lineage>
</organism>
<proteinExistence type="predicted"/>
<reference evidence="1" key="1">
    <citation type="submission" date="2011-02" db="EMBL/GenBank/DDBJ databases">
        <title>The genome of the leaf-cutting ant Acromyrmex echinatior suggests key adaptations to social evolution and fungus farming.</title>
        <authorList>
            <person name="Nygaard S."/>
            <person name="Zhang G."/>
        </authorList>
    </citation>
    <scope>NUCLEOTIDE SEQUENCE</scope>
</reference>
<name>F4WS05_ACREC</name>